<accession>A0A2T9Y4Q2</accession>
<protein>
    <recommendedName>
        <fullName evidence="2">Tf2-1-like SH3-like domain-containing protein</fullName>
    </recommendedName>
</protein>
<comment type="caution">
    <text evidence="3">The sequence shown here is derived from an EMBL/GenBank/DDBJ whole genome shotgun (WGS) entry which is preliminary data.</text>
</comment>
<evidence type="ECO:0000259" key="2">
    <source>
        <dbReference type="Pfam" id="PF24626"/>
    </source>
</evidence>
<reference evidence="3 4" key="1">
    <citation type="journal article" date="2018" name="MBio">
        <title>Comparative Genomics Reveals the Core Gene Toolbox for the Fungus-Insect Symbiosis.</title>
        <authorList>
            <person name="Wang Y."/>
            <person name="Stata M."/>
            <person name="Wang W."/>
            <person name="Stajich J.E."/>
            <person name="White M.M."/>
            <person name="Moncalvo J.M."/>
        </authorList>
    </citation>
    <scope>NUCLEOTIDE SEQUENCE [LARGE SCALE GENOMIC DNA]</scope>
    <source>
        <strain evidence="3 4">SC-DP-2</strain>
    </source>
</reference>
<organism evidence="3 4">
    <name type="scientific">Smittium megazygosporum</name>
    <dbReference type="NCBI Taxonomy" id="133381"/>
    <lineage>
        <taxon>Eukaryota</taxon>
        <taxon>Fungi</taxon>
        <taxon>Fungi incertae sedis</taxon>
        <taxon>Zoopagomycota</taxon>
        <taxon>Kickxellomycotina</taxon>
        <taxon>Harpellomycetes</taxon>
        <taxon>Harpellales</taxon>
        <taxon>Legeriomycetaceae</taxon>
        <taxon>Smittium</taxon>
    </lineage>
</organism>
<feature type="domain" description="Tf2-1-like SH3-like" evidence="2">
    <location>
        <begin position="17"/>
        <end position="79"/>
    </location>
</feature>
<evidence type="ECO:0000313" key="4">
    <source>
        <dbReference type="Proteomes" id="UP000245609"/>
    </source>
</evidence>
<keyword evidence="4" id="KW-1185">Reference proteome</keyword>
<name>A0A2T9Y4Q2_9FUNG</name>
<evidence type="ECO:0000313" key="3">
    <source>
        <dbReference type="EMBL" id="PVU87244.1"/>
    </source>
</evidence>
<dbReference type="OrthoDB" id="2264453at2759"/>
<dbReference type="AlphaFoldDB" id="A0A2T9Y4Q2"/>
<evidence type="ECO:0000256" key="1">
    <source>
        <dbReference type="SAM" id="MobiDB-lite"/>
    </source>
</evidence>
<feature type="region of interest" description="Disordered" evidence="1">
    <location>
        <begin position="84"/>
        <end position="132"/>
    </location>
</feature>
<dbReference type="EMBL" id="MBFS01003335">
    <property type="protein sequence ID" value="PVU87244.1"/>
    <property type="molecule type" value="Genomic_DNA"/>
</dbReference>
<sequence>MEKRYNARHRSVEYNVGDYVLLRRETKEGLNNTIALSTNYIGPYRVIKKIGRVSYRIERLDDEGYRTQVTAHIKRLRPYISRDTTASMGGESDVTPIRSEQMVLPIQPMNSRDRQLSNDIDCSRIGPMEQSE</sequence>
<dbReference type="Proteomes" id="UP000245609">
    <property type="component" value="Unassembled WGS sequence"/>
</dbReference>
<dbReference type="InterPro" id="IPR056924">
    <property type="entry name" value="SH3_Tf2-1"/>
</dbReference>
<proteinExistence type="predicted"/>
<gene>
    <name evidence="3" type="ORF">BB560_006525</name>
</gene>
<dbReference type="STRING" id="133381.A0A2T9Y4Q2"/>
<dbReference type="Pfam" id="PF24626">
    <property type="entry name" value="SH3_Tf2-1"/>
    <property type="match status" value="1"/>
</dbReference>